<dbReference type="PIRSF" id="PIRSF005917">
    <property type="entry name" value="MTase_YraL"/>
    <property type="match status" value="1"/>
</dbReference>
<comment type="subcellular location">
    <subcellularLocation>
        <location evidence="6">Cytoplasm</location>
    </subcellularLocation>
</comment>
<dbReference type="PANTHER" id="PTHR46111">
    <property type="entry name" value="RIBOSOMAL RNA SMALL SUBUNIT METHYLTRANSFERASE I"/>
    <property type="match status" value="1"/>
</dbReference>
<dbReference type="Proteomes" id="UP000006055">
    <property type="component" value="Chromosome"/>
</dbReference>
<evidence type="ECO:0000259" key="7">
    <source>
        <dbReference type="Pfam" id="PF00590"/>
    </source>
</evidence>
<evidence type="ECO:0000256" key="6">
    <source>
        <dbReference type="HAMAP-Rule" id="MF_01877"/>
    </source>
</evidence>
<accession>I4C106</accession>
<dbReference type="Pfam" id="PF00590">
    <property type="entry name" value="TP_methylase"/>
    <property type="match status" value="1"/>
</dbReference>
<dbReference type="SUPFAM" id="SSF53790">
    <property type="entry name" value="Tetrapyrrole methylase"/>
    <property type="match status" value="1"/>
</dbReference>
<keyword evidence="3 6" id="KW-0489">Methyltransferase</keyword>
<reference evidence="9" key="1">
    <citation type="submission" date="2012-06" db="EMBL/GenBank/DDBJ databases">
        <title>Complete sequence of chromosome of Desulfomonile tiedjei DSM 6799.</title>
        <authorList>
            <person name="Lucas S."/>
            <person name="Copeland A."/>
            <person name="Lapidus A."/>
            <person name="Glavina del Rio T."/>
            <person name="Dalin E."/>
            <person name="Tice H."/>
            <person name="Bruce D."/>
            <person name="Goodwin L."/>
            <person name="Pitluck S."/>
            <person name="Peters L."/>
            <person name="Ovchinnikova G."/>
            <person name="Zeytun A."/>
            <person name="Lu M."/>
            <person name="Kyrpides N."/>
            <person name="Mavromatis K."/>
            <person name="Ivanova N."/>
            <person name="Brettin T."/>
            <person name="Detter J.C."/>
            <person name="Han C."/>
            <person name="Larimer F."/>
            <person name="Land M."/>
            <person name="Hauser L."/>
            <person name="Markowitz V."/>
            <person name="Cheng J.-F."/>
            <person name="Hugenholtz P."/>
            <person name="Woyke T."/>
            <person name="Wu D."/>
            <person name="Spring S."/>
            <person name="Schroeder M."/>
            <person name="Brambilla E."/>
            <person name="Klenk H.-P."/>
            <person name="Eisen J.A."/>
        </authorList>
    </citation>
    <scope>NUCLEOTIDE SEQUENCE [LARGE SCALE GENOMIC DNA]</scope>
    <source>
        <strain evidence="9">ATCC 49306 / DSM 6799 / DCB-1</strain>
    </source>
</reference>
<name>I4C106_DESTA</name>
<proteinExistence type="inferred from homology"/>
<dbReference type="InterPro" id="IPR035996">
    <property type="entry name" value="4pyrrol_Methylase_sf"/>
</dbReference>
<dbReference type="PANTHER" id="PTHR46111:SF1">
    <property type="entry name" value="RIBOSOMAL RNA SMALL SUBUNIT METHYLTRANSFERASE I"/>
    <property type="match status" value="1"/>
</dbReference>
<dbReference type="HAMAP" id="MF_01877">
    <property type="entry name" value="16SrRNA_methyltr_I"/>
    <property type="match status" value="1"/>
</dbReference>
<keyword evidence="9" id="KW-1185">Reference proteome</keyword>
<keyword evidence="1 6" id="KW-0963">Cytoplasm</keyword>
<evidence type="ECO:0000256" key="3">
    <source>
        <dbReference type="ARBA" id="ARBA00022603"/>
    </source>
</evidence>
<dbReference type="CDD" id="cd11648">
    <property type="entry name" value="RsmI"/>
    <property type="match status" value="1"/>
</dbReference>
<dbReference type="Gene3D" id="3.40.1010.10">
    <property type="entry name" value="Cobalt-precorrin-4 Transmethylase, Domain 1"/>
    <property type="match status" value="1"/>
</dbReference>
<dbReference type="InterPro" id="IPR008189">
    <property type="entry name" value="rRNA_ssu_MeTfrase_I"/>
</dbReference>
<dbReference type="InterPro" id="IPR000878">
    <property type="entry name" value="4pyrrol_Mease"/>
</dbReference>
<evidence type="ECO:0000256" key="2">
    <source>
        <dbReference type="ARBA" id="ARBA00022552"/>
    </source>
</evidence>
<feature type="domain" description="Tetrapyrrole methylase" evidence="7">
    <location>
        <begin position="4"/>
        <end position="203"/>
    </location>
</feature>
<dbReference type="EC" id="2.1.1.198" evidence="6"/>
<dbReference type="OrthoDB" id="9809084at2"/>
<dbReference type="InterPro" id="IPR014776">
    <property type="entry name" value="4pyrrole_Mease_sub2"/>
</dbReference>
<comment type="similarity">
    <text evidence="6">Belongs to the methyltransferase superfamily. RsmI family.</text>
</comment>
<keyword evidence="2 6" id="KW-0698">rRNA processing</keyword>
<dbReference type="FunFam" id="3.30.950.10:FF:000002">
    <property type="entry name" value="Ribosomal RNA small subunit methyltransferase I"/>
    <property type="match status" value="1"/>
</dbReference>
<dbReference type="GO" id="GO:0070677">
    <property type="term" value="F:rRNA (cytosine-2'-O-)-methyltransferase activity"/>
    <property type="evidence" value="ECO:0007669"/>
    <property type="project" value="UniProtKB-UniRule"/>
</dbReference>
<dbReference type="GO" id="GO:0005737">
    <property type="term" value="C:cytoplasm"/>
    <property type="evidence" value="ECO:0007669"/>
    <property type="project" value="UniProtKB-SubCell"/>
</dbReference>
<organism evidence="8 9">
    <name type="scientific">Desulfomonile tiedjei (strain ATCC 49306 / DSM 6799 / DCB-1)</name>
    <dbReference type="NCBI Taxonomy" id="706587"/>
    <lineage>
        <taxon>Bacteria</taxon>
        <taxon>Pseudomonadati</taxon>
        <taxon>Thermodesulfobacteriota</taxon>
        <taxon>Desulfomonilia</taxon>
        <taxon>Desulfomonilales</taxon>
        <taxon>Desulfomonilaceae</taxon>
        <taxon>Desulfomonile</taxon>
    </lineage>
</organism>
<comment type="function">
    <text evidence="6">Catalyzes the 2'-O-methylation of the ribose of cytidine 1402 (C1402) in 16S rRNA.</text>
</comment>
<keyword evidence="4 6" id="KW-0808">Transferase</keyword>
<dbReference type="Gene3D" id="3.30.950.10">
    <property type="entry name" value="Methyltransferase, Cobalt-precorrin-4 Transmethylase, Domain 2"/>
    <property type="match status" value="1"/>
</dbReference>
<dbReference type="PATRIC" id="fig|706587.4.peg.587"/>
<dbReference type="RefSeq" id="WP_014808406.1">
    <property type="nucleotide sequence ID" value="NC_018025.1"/>
</dbReference>
<keyword evidence="5 6" id="KW-0949">S-adenosyl-L-methionine</keyword>
<evidence type="ECO:0000256" key="1">
    <source>
        <dbReference type="ARBA" id="ARBA00022490"/>
    </source>
</evidence>
<dbReference type="InterPro" id="IPR014777">
    <property type="entry name" value="4pyrrole_Mease_sub1"/>
</dbReference>
<dbReference type="KEGG" id="dti:Desti_0514"/>
<evidence type="ECO:0000313" key="8">
    <source>
        <dbReference type="EMBL" id="AFM23247.1"/>
    </source>
</evidence>
<dbReference type="HOGENOM" id="CLU_044779_1_0_7"/>
<dbReference type="AlphaFoldDB" id="I4C106"/>
<protein>
    <recommendedName>
        <fullName evidence="6">Ribosomal RNA small subunit methyltransferase I</fullName>
        <ecNumber evidence="6">2.1.1.198</ecNumber>
    </recommendedName>
    <alternativeName>
        <fullName evidence="6">16S rRNA 2'-O-ribose C1402 methyltransferase</fullName>
    </alternativeName>
    <alternativeName>
        <fullName evidence="6">rRNA (cytidine-2'-O-)-methyltransferase RsmI</fullName>
    </alternativeName>
</protein>
<dbReference type="EMBL" id="CP003360">
    <property type="protein sequence ID" value="AFM23247.1"/>
    <property type="molecule type" value="Genomic_DNA"/>
</dbReference>
<dbReference type="STRING" id="706587.Desti_0514"/>
<evidence type="ECO:0000256" key="4">
    <source>
        <dbReference type="ARBA" id="ARBA00022679"/>
    </source>
</evidence>
<comment type="catalytic activity">
    <reaction evidence="6">
        <text>cytidine(1402) in 16S rRNA + S-adenosyl-L-methionine = 2'-O-methylcytidine(1402) in 16S rRNA + S-adenosyl-L-homocysteine + H(+)</text>
        <dbReference type="Rhea" id="RHEA:42924"/>
        <dbReference type="Rhea" id="RHEA-COMP:10285"/>
        <dbReference type="Rhea" id="RHEA-COMP:10286"/>
        <dbReference type="ChEBI" id="CHEBI:15378"/>
        <dbReference type="ChEBI" id="CHEBI:57856"/>
        <dbReference type="ChEBI" id="CHEBI:59789"/>
        <dbReference type="ChEBI" id="CHEBI:74495"/>
        <dbReference type="ChEBI" id="CHEBI:82748"/>
        <dbReference type="EC" id="2.1.1.198"/>
    </reaction>
</comment>
<sequence length="281" mass="31009">MAGTLFVVATPIGNLEDITMRALEVLRNVHVIACEDTRKSRILLQRWGIRQRLLSFHKFSEARKMQLVLDRLEQGQNVAIVSDAGTPGIADPGARVVRAALDAGYKVVPIPGPSAVAAALSVSGVDCSTFHYLGFVPRKDEERRAFFETVAKSGYTSVFFETPHRIGQTLKIAADILGTRRISLMRELTKIHEETLTGTAAEILATLQQRETVKGEIVLVVEGGTPTVEVPDLQQIVETLMSEGFSGKRLANEAHQRYGVRKSQAYETFLEITSRGLHLRE</sequence>
<evidence type="ECO:0000313" key="9">
    <source>
        <dbReference type="Proteomes" id="UP000006055"/>
    </source>
</evidence>
<dbReference type="FunFam" id="3.40.1010.10:FF:000007">
    <property type="entry name" value="Ribosomal RNA small subunit methyltransferase I"/>
    <property type="match status" value="1"/>
</dbReference>
<dbReference type="NCBIfam" id="TIGR00096">
    <property type="entry name" value="16S rRNA (cytidine(1402)-2'-O)-methyltransferase"/>
    <property type="match status" value="1"/>
</dbReference>
<dbReference type="eggNOG" id="COG0313">
    <property type="taxonomic scope" value="Bacteria"/>
</dbReference>
<evidence type="ECO:0000256" key="5">
    <source>
        <dbReference type="ARBA" id="ARBA00022691"/>
    </source>
</evidence>
<gene>
    <name evidence="6" type="primary">rsmI</name>
    <name evidence="8" type="ordered locus">Desti_0514</name>
</gene>